<name>A0ABP0V8B3_9BRYO</name>
<keyword evidence="7" id="KW-1185">Reference proteome</keyword>
<keyword evidence="2" id="KW-0853">WD repeat</keyword>
<keyword evidence="4" id="KW-0969">Cilium</keyword>
<gene>
    <name evidence="6" type="ORF">CSSPJE1EN1_LOCUS26021</name>
</gene>
<evidence type="ECO:0000313" key="7">
    <source>
        <dbReference type="Proteomes" id="UP001497444"/>
    </source>
</evidence>
<dbReference type="Gene3D" id="1.25.40.470">
    <property type="match status" value="1"/>
</dbReference>
<dbReference type="Proteomes" id="UP001497444">
    <property type="component" value="Unassembled WGS sequence"/>
</dbReference>
<sequence length="264" mass="30443">MYKNANQWEEAYRVSRAHGGVNAAKQVAYYWAISLKNPESAVKLLSRFGLLNQVVDYAVESNAFEFAKELIANSGNDLKHKMNEVRLKYALWLEDENRFADAEAMFVEANKPKEAVLMYLHNGNFEDALRVAEEFVRDEDCVKDVLTAQARNILERGRRTVDDMNRAESLLLRAGRIELAVKMYKENGMWEEALRVCDQYAPHLIESVKREMIVETRNSDYMSGSTTRESSGRSVTRMIRDADRSQQLEISSLHELSDFRQCLK</sequence>
<dbReference type="PANTHER" id="PTHR15722:SF2">
    <property type="entry name" value="INTRAFLAGELLAR TRANSPORT PROTEIN 172 HOMOLOG"/>
    <property type="match status" value="1"/>
</dbReference>
<dbReference type="EMBL" id="CAXAQS010000213">
    <property type="protein sequence ID" value="CAK9250643.1"/>
    <property type="molecule type" value="Genomic_DNA"/>
</dbReference>
<dbReference type="PANTHER" id="PTHR15722">
    <property type="entry name" value="IFT140/172-RELATED"/>
    <property type="match status" value="1"/>
</dbReference>
<keyword evidence="5" id="KW-0966">Cell projection</keyword>
<comment type="subcellular location">
    <subcellularLocation>
        <location evidence="1">Cell projection</location>
        <location evidence="1">Cilium</location>
    </subcellularLocation>
</comment>
<comment type="caution">
    <text evidence="6">The sequence shown here is derived from an EMBL/GenBank/DDBJ whole genome shotgun (WGS) entry which is preliminary data.</text>
</comment>
<evidence type="ECO:0000313" key="6">
    <source>
        <dbReference type="EMBL" id="CAK9250643.1"/>
    </source>
</evidence>
<feature type="non-terminal residue" evidence="6">
    <location>
        <position position="264"/>
    </location>
</feature>
<evidence type="ECO:0000256" key="1">
    <source>
        <dbReference type="ARBA" id="ARBA00004138"/>
    </source>
</evidence>
<evidence type="ECO:0000256" key="3">
    <source>
        <dbReference type="ARBA" id="ARBA00022737"/>
    </source>
</evidence>
<evidence type="ECO:0000256" key="2">
    <source>
        <dbReference type="ARBA" id="ARBA00022574"/>
    </source>
</evidence>
<organism evidence="6 7">
    <name type="scientific">Sphagnum jensenii</name>
    <dbReference type="NCBI Taxonomy" id="128206"/>
    <lineage>
        <taxon>Eukaryota</taxon>
        <taxon>Viridiplantae</taxon>
        <taxon>Streptophyta</taxon>
        <taxon>Embryophyta</taxon>
        <taxon>Bryophyta</taxon>
        <taxon>Sphagnophytina</taxon>
        <taxon>Sphagnopsida</taxon>
        <taxon>Sphagnales</taxon>
        <taxon>Sphagnaceae</taxon>
        <taxon>Sphagnum</taxon>
    </lineage>
</organism>
<proteinExistence type="predicted"/>
<accession>A0ABP0V8B3</accession>
<keyword evidence="3" id="KW-0677">Repeat</keyword>
<evidence type="ECO:0000256" key="4">
    <source>
        <dbReference type="ARBA" id="ARBA00023069"/>
    </source>
</evidence>
<reference evidence="6" key="1">
    <citation type="submission" date="2024-02" db="EMBL/GenBank/DDBJ databases">
        <authorList>
            <consortium name="ELIXIR-Norway"/>
            <consortium name="Elixir Norway"/>
        </authorList>
    </citation>
    <scope>NUCLEOTIDE SEQUENCE</scope>
</reference>
<protein>
    <submittedName>
        <fullName evidence="6">Uncharacterized protein</fullName>
    </submittedName>
</protein>
<evidence type="ECO:0000256" key="5">
    <source>
        <dbReference type="ARBA" id="ARBA00023273"/>
    </source>
</evidence>